<feature type="domain" description="TonB-dependent receptor plug" evidence="8">
    <location>
        <begin position="100"/>
        <end position="208"/>
    </location>
</feature>
<dbReference type="SUPFAM" id="SSF49464">
    <property type="entry name" value="Carboxypeptidase regulatory domain-like"/>
    <property type="match status" value="1"/>
</dbReference>
<dbReference type="InterPro" id="IPR036942">
    <property type="entry name" value="Beta-barrel_TonB_sf"/>
</dbReference>
<name>A0A366KS71_9SPHI</name>
<reference evidence="9 10" key="1">
    <citation type="submission" date="2018-07" db="EMBL/GenBank/DDBJ databases">
        <title>A draft genome of a endophytic bacteria, a new species of Pedobacter.</title>
        <authorList>
            <person name="Zhang Z.D."/>
            <person name="Chen Z.J."/>
        </authorList>
    </citation>
    <scope>NUCLEOTIDE SEQUENCE [LARGE SCALE GENOMIC DNA]</scope>
    <source>
        <strain evidence="9 10">RS10</strain>
    </source>
</reference>
<dbReference type="InterPro" id="IPR039426">
    <property type="entry name" value="TonB-dep_rcpt-like"/>
</dbReference>
<dbReference type="InterPro" id="IPR012910">
    <property type="entry name" value="Plug_dom"/>
</dbReference>
<keyword evidence="10" id="KW-1185">Reference proteome</keyword>
<evidence type="ECO:0000259" key="8">
    <source>
        <dbReference type="Pfam" id="PF07715"/>
    </source>
</evidence>
<dbReference type="Gene3D" id="2.40.170.20">
    <property type="entry name" value="TonB-dependent receptor, beta-barrel domain"/>
    <property type="match status" value="1"/>
</dbReference>
<keyword evidence="3 7" id="KW-1134">Transmembrane beta strand</keyword>
<dbReference type="Proteomes" id="UP000252081">
    <property type="component" value="Unassembled WGS sequence"/>
</dbReference>
<comment type="caution">
    <text evidence="9">The sequence shown here is derived from an EMBL/GenBank/DDBJ whole genome shotgun (WGS) entry which is preliminary data.</text>
</comment>
<dbReference type="InterPro" id="IPR023996">
    <property type="entry name" value="TonB-dep_OMP_SusC/RagA"/>
</dbReference>
<evidence type="ECO:0000256" key="6">
    <source>
        <dbReference type="ARBA" id="ARBA00023237"/>
    </source>
</evidence>
<sequence length="1009" mass="110084">MFSLFAFSQVKITGVVKDSEGGTVPGATVMIKGTTNAVSTTPDGKFSINAPADAVLTISFIGYNPQDVPVNGKTTLNVILTSSSKSLNDVVVVGYGTQKKVNLSGSVNTVDTKNIVNRPVTSLTNALQGAVPGMAIKATPGDVGGDIGTINVRGRGNLGTSEPLFVVDGVIVNSGDFARINTNDVENISILKDASASAIYGSRAAYGVILITTKRGKQGAMTINYNAYYGIQSATVLPNWVGAYDYATLRNEAAANAGKAPVYSANDLTKIQNQSDPDRFPDNDWYALTLRNTAPVMEHAINISGGDKTRYYLSGAYFNQNSLIPGKDLTRYSLRANTETQVSDKFKVGTNISFIRDGFDNENGTIDFTSLNRLTPLVVNKQTNGNWGSMNGGKIDGTSAATNTLRKLEEGGRNSYNTNRFIGNLNGTYTPIKGLEISGLVSYNFYNTVNSAFISTIDPILDFNTGAPLSGTAVNTNQLTEEWQNIGRLLTQATASYEKTIDKHYAKLLAGASYENNNTRVIKTIRKNFVSNDLNAIDGGSSDPLNTTSTGSIQQKAFESVFGRFNYAYNDRYLFEASVRLDASSQFAPGHRWGAYPSFSGAWRISQEDFMKNISWISELKLRASWGKLGNVNNVGNYDYFDGLKTGTAVILDESKQDGVFPNKIYNPRLSWEKIDMTNIGLDVNLFKKLSIQVDAFDRLTNDILLPDPTIPTEAGLVSDTDPLKTQYPSVNLGQVRNRGFELSLTYNGQINDFKYSIGGNLSKIWNKVVSLGGASETPPSGYYINRVGQPIGSFYMWQSDGLFASDAEVAQHAFQANGTKAGDIKYVDQNDDNKIDGDDRVIVGNDVPYLIYGLNFSANYKNFDFSVLANGVSDVKVYLENEASQAFFNGAGAKEYVLDRWTAANPNPNAAYPRVLVSGDNTQNLKQSDFWLFNADYLRIKSLTLGYSLPKSVLDKIKIRGLRIYASSNNPFTIRGDKRLKDFDPEAASQRAAYPQLKTYSFGINLTL</sequence>
<evidence type="ECO:0000313" key="10">
    <source>
        <dbReference type="Proteomes" id="UP000252081"/>
    </source>
</evidence>
<proteinExistence type="inferred from homology"/>
<evidence type="ECO:0000256" key="3">
    <source>
        <dbReference type="ARBA" id="ARBA00022452"/>
    </source>
</evidence>
<evidence type="ECO:0000313" key="9">
    <source>
        <dbReference type="EMBL" id="RBQ03682.1"/>
    </source>
</evidence>
<keyword evidence="9" id="KW-0675">Receptor</keyword>
<dbReference type="EMBL" id="QNQU01000020">
    <property type="protein sequence ID" value="RBQ03682.1"/>
    <property type="molecule type" value="Genomic_DNA"/>
</dbReference>
<dbReference type="GO" id="GO:0009279">
    <property type="term" value="C:cell outer membrane"/>
    <property type="evidence" value="ECO:0007669"/>
    <property type="project" value="UniProtKB-SubCell"/>
</dbReference>
<dbReference type="InterPro" id="IPR008969">
    <property type="entry name" value="CarboxyPept-like_regulatory"/>
</dbReference>
<keyword evidence="2 7" id="KW-0813">Transport</keyword>
<dbReference type="SUPFAM" id="SSF56935">
    <property type="entry name" value="Porins"/>
    <property type="match status" value="1"/>
</dbReference>
<evidence type="ECO:0000256" key="1">
    <source>
        <dbReference type="ARBA" id="ARBA00004571"/>
    </source>
</evidence>
<dbReference type="Pfam" id="PF07715">
    <property type="entry name" value="Plug"/>
    <property type="match status" value="1"/>
</dbReference>
<keyword evidence="4 7" id="KW-0812">Transmembrane</keyword>
<comment type="similarity">
    <text evidence="7">Belongs to the TonB-dependent receptor family.</text>
</comment>
<organism evidence="9 10">
    <name type="scientific">Pedobacter miscanthi</name>
    <dbReference type="NCBI Taxonomy" id="2259170"/>
    <lineage>
        <taxon>Bacteria</taxon>
        <taxon>Pseudomonadati</taxon>
        <taxon>Bacteroidota</taxon>
        <taxon>Sphingobacteriia</taxon>
        <taxon>Sphingobacteriales</taxon>
        <taxon>Sphingobacteriaceae</taxon>
        <taxon>Pedobacter</taxon>
    </lineage>
</organism>
<dbReference type="AlphaFoldDB" id="A0A366KS71"/>
<comment type="subcellular location">
    <subcellularLocation>
        <location evidence="1 7">Cell outer membrane</location>
        <topology evidence="1 7">Multi-pass membrane protein</topology>
    </subcellularLocation>
</comment>
<dbReference type="Pfam" id="PF13715">
    <property type="entry name" value="CarbopepD_reg_2"/>
    <property type="match status" value="1"/>
</dbReference>
<evidence type="ECO:0000256" key="5">
    <source>
        <dbReference type="ARBA" id="ARBA00023136"/>
    </source>
</evidence>
<evidence type="ECO:0000256" key="2">
    <source>
        <dbReference type="ARBA" id="ARBA00022448"/>
    </source>
</evidence>
<protein>
    <submittedName>
        <fullName evidence="9">TonB-dependent receptor</fullName>
    </submittedName>
</protein>
<dbReference type="InterPro" id="IPR037066">
    <property type="entry name" value="Plug_dom_sf"/>
</dbReference>
<keyword evidence="5 7" id="KW-0472">Membrane</keyword>
<dbReference type="OrthoDB" id="9768177at2"/>
<dbReference type="NCBIfam" id="TIGR04056">
    <property type="entry name" value="OMP_RagA_SusC"/>
    <property type="match status" value="1"/>
</dbReference>
<evidence type="ECO:0000256" key="7">
    <source>
        <dbReference type="PROSITE-ProRule" id="PRU01360"/>
    </source>
</evidence>
<gene>
    <name evidence="9" type="ORF">DRW42_20545</name>
</gene>
<dbReference type="NCBIfam" id="TIGR04057">
    <property type="entry name" value="SusC_RagA_signa"/>
    <property type="match status" value="1"/>
</dbReference>
<keyword evidence="6 7" id="KW-0998">Cell outer membrane</keyword>
<dbReference type="Gene3D" id="2.60.40.1120">
    <property type="entry name" value="Carboxypeptidase-like, regulatory domain"/>
    <property type="match status" value="1"/>
</dbReference>
<dbReference type="PROSITE" id="PS52016">
    <property type="entry name" value="TONB_DEPENDENT_REC_3"/>
    <property type="match status" value="1"/>
</dbReference>
<accession>A0A366KS71</accession>
<evidence type="ECO:0000256" key="4">
    <source>
        <dbReference type="ARBA" id="ARBA00022692"/>
    </source>
</evidence>
<dbReference type="Gene3D" id="2.170.130.10">
    <property type="entry name" value="TonB-dependent receptor, plug domain"/>
    <property type="match status" value="1"/>
</dbReference>
<dbReference type="InterPro" id="IPR023997">
    <property type="entry name" value="TonB-dep_OMP_SusC/RagA_CS"/>
</dbReference>